<reference evidence="3 4" key="1">
    <citation type="submission" date="2017-07" db="EMBL/GenBank/DDBJ databases">
        <title>Lactobacillus curvatus MRS6 whole genome.</title>
        <authorList>
            <person name="Jans C."/>
            <person name="Lagler S."/>
            <person name="Lacroix C."/>
            <person name="Meile L."/>
            <person name="Stevens M.J.A."/>
        </authorList>
    </citation>
    <scope>NUCLEOTIDE SEQUENCE [LARGE SCALE GENOMIC DNA]</scope>
    <source>
        <strain evidence="3 4">MRS6</strain>
    </source>
</reference>
<dbReference type="RefSeq" id="WP_089557143.1">
    <property type="nucleotide sequence ID" value="NZ_CP022474.1"/>
</dbReference>
<name>A0AAC9UQE7_LATCU</name>
<feature type="chain" id="PRO_5042176963" description="WxL domain-containing protein" evidence="1">
    <location>
        <begin position="25"/>
        <end position="196"/>
    </location>
</feature>
<dbReference type="Pfam" id="PF13731">
    <property type="entry name" value="WxL"/>
    <property type="match status" value="1"/>
</dbReference>
<protein>
    <recommendedName>
        <fullName evidence="2">WxL domain-containing protein</fullName>
    </recommendedName>
</protein>
<gene>
    <name evidence="3" type="ORF">CG419_09435</name>
</gene>
<sequence>MKKIMISTLLFSGMLSISMGQVHAADADSHDTIGNVGFTAPTTGGLTMTNTDALNIDFGSNPISADDKTYTNINDAKATVQDIRGTAAGWTLTVAQNAQFKTSDNDELTGAQITIKTPTLDSNSTATATVDQNLILTTDNTAHKVMGAAAGDGNGTAIADMNTGSVALAVPGKTVKVAKNYTTMLTWNLADAPANN</sequence>
<evidence type="ECO:0000313" key="4">
    <source>
        <dbReference type="Proteomes" id="UP000199749"/>
    </source>
</evidence>
<dbReference type="InterPro" id="IPR027994">
    <property type="entry name" value="WxL_dom"/>
</dbReference>
<accession>A0AAC9UQE7</accession>
<dbReference type="Proteomes" id="UP000199749">
    <property type="component" value="Chromosome"/>
</dbReference>
<evidence type="ECO:0000256" key="1">
    <source>
        <dbReference type="SAM" id="SignalP"/>
    </source>
</evidence>
<evidence type="ECO:0000259" key="2">
    <source>
        <dbReference type="Pfam" id="PF13731"/>
    </source>
</evidence>
<evidence type="ECO:0000313" key="3">
    <source>
        <dbReference type="EMBL" id="ASN60822.1"/>
    </source>
</evidence>
<proteinExistence type="predicted"/>
<keyword evidence="1" id="KW-0732">Signal</keyword>
<dbReference type="AlphaFoldDB" id="A0AAC9UQE7"/>
<organism evidence="3 4">
    <name type="scientific">Latilactobacillus curvatus</name>
    <name type="common">Lactobacillus curvatus</name>
    <dbReference type="NCBI Taxonomy" id="28038"/>
    <lineage>
        <taxon>Bacteria</taxon>
        <taxon>Bacillati</taxon>
        <taxon>Bacillota</taxon>
        <taxon>Bacilli</taxon>
        <taxon>Lactobacillales</taxon>
        <taxon>Lactobacillaceae</taxon>
        <taxon>Latilactobacillus</taxon>
    </lineage>
</organism>
<feature type="signal peptide" evidence="1">
    <location>
        <begin position="1"/>
        <end position="24"/>
    </location>
</feature>
<feature type="domain" description="WxL" evidence="2">
    <location>
        <begin position="42"/>
        <end position="193"/>
    </location>
</feature>
<dbReference type="EMBL" id="CP022474">
    <property type="protein sequence ID" value="ASN60822.1"/>
    <property type="molecule type" value="Genomic_DNA"/>
</dbReference>